<keyword evidence="4" id="KW-1185">Reference proteome</keyword>
<dbReference type="EMBL" id="BX284605">
    <property type="protein sequence ID" value="CUR30068.1"/>
    <property type="molecule type" value="Genomic_DNA"/>
</dbReference>
<protein>
    <submittedName>
        <fullName evidence="3">Zinc finger protein-like 1 homolog</fullName>
    </submittedName>
</protein>
<feature type="transmembrane region" description="Helical" evidence="2">
    <location>
        <begin position="78"/>
        <end position="97"/>
    </location>
</feature>
<feature type="region of interest" description="Disordered" evidence="1">
    <location>
        <begin position="20"/>
        <end position="42"/>
    </location>
</feature>
<evidence type="ECO:0000313" key="5">
    <source>
        <dbReference type="WormBase" id="Y45G12B.2c"/>
    </source>
</evidence>
<proteinExistence type="predicted"/>
<keyword evidence="2" id="KW-1133">Transmembrane helix</keyword>
<keyword evidence="2" id="KW-0472">Membrane</keyword>
<evidence type="ECO:0000313" key="3">
    <source>
        <dbReference type="EMBL" id="CUR30068.1"/>
    </source>
</evidence>
<dbReference type="AlphaFoldDB" id="A0A0M9JJ80"/>
<dbReference type="WormBase" id="Y45G12B.2c">
    <property type="protein sequence ID" value="CE51096"/>
    <property type="gene ID" value="WBGene00021563"/>
</dbReference>
<dbReference type="AGR" id="WB:WBGene00021563"/>
<evidence type="ECO:0000313" key="4">
    <source>
        <dbReference type="Proteomes" id="UP000001940"/>
    </source>
</evidence>
<dbReference type="Bgee" id="WBGene00021563">
    <property type="expression patterns" value="Expressed in pharyngeal muscle cell (C elegans) and 4 other cell types or tissues"/>
</dbReference>
<dbReference type="OrthoDB" id="1916590at2759"/>
<dbReference type="GeneID" id="178734"/>
<sequence>MEDTASYSVSNNDVTFARKKNYGAESSSDTRPLLQLRDADNEENKYKRRPTMDWMRGLWRAKHGGSGVPQERASAKKIALFVIFLAVLALITIIMVMKRAGYSGEHSSDPLFDPMANPNIRVAVEDSRLPHV</sequence>
<organism evidence="3 4">
    <name type="scientific">Caenorhabditis elegans</name>
    <dbReference type="NCBI Taxonomy" id="6239"/>
    <lineage>
        <taxon>Eukaryota</taxon>
        <taxon>Metazoa</taxon>
        <taxon>Ecdysozoa</taxon>
        <taxon>Nematoda</taxon>
        <taxon>Chromadorea</taxon>
        <taxon>Rhabditida</taxon>
        <taxon>Rhabditina</taxon>
        <taxon>Rhabditomorpha</taxon>
        <taxon>Rhabditoidea</taxon>
        <taxon>Rhabditidae</taxon>
        <taxon>Peloderinae</taxon>
        <taxon>Caenorhabditis</taxon>
    </lineage>
</organism>
<dbReference type="RefSeq" id="NP_001303769.1">
    <property type="nucleotide sequence ID" value="NM_001316840.1"/>
</dbReference>
<dbReference type="ExpressionAtlas" id="A0A0M9JJ80">
    <property type="expression patterns" value="baseline and differential"/>
</dbReference>
<accession>A0A0M9JJ80</accession>
<dbReference type="Proteomes" id="UP000001940">
    <property type="component" value="Chromosome V"/>
</dbReference>
<evidence type="ECO:0000256" key="2">
    <source>
        <dbReference type="SAM" id="Phobius"/>
    </source>
</evidence>
<evidence type="ECO:0000256" key="1">
    <source>
        <dbReference type="SAM" id="MobiDB-lite"/>
    </source>
</evidence>
<keyword evidence="2" id="KW-0812">Transmembrane</keyword>
<dbReference type="PeptideAtlas" id="A0A0M9JJ80"/>
<name>A0A0M9JJ80_CAEEL</name>
<reference evidence="3 4" key="1">
    <citation type="journal article" date="1998" name="Science">
        <title>Genome sequence of the nematode C. elegans: a platform for investigating biology.</title>
        <authorList>
            <consortium name="The C. elegans sequencing consortium"/>
            <person name="Sulson J.E."/>
            <person name="Waterston R."/>
        </authorList>
    </citation>
    <scope>NUCLEOTIDE SEQUENCE [LARGE SCALE GENOMIC DNA]</scope>
    <source>
        <strain evidence="3 4">Bristol N2</strain>
    </source>
</reference>
<dbReference type="CTD" id="178734"/>
<gene>
    <name evidence="3" type="ORF">CELE_Y45G12B.2</name>
    <name evidence="3 5" type="ORF">Y45G12B.2</name>
</gene>